<evidence type="ECO:0008006" key="3">
    <source>
        <dbReference type="Google" id="ProtNLM"/>
    </source>
</evidence>
<dbReference type="RefSeq" id="WP_321399088.1">
    <property type="nucleotide sequence ID" value="NZ_CP139487.1"/>
</dbReference>
<protein>
    <recommendedName>
        <fullName evidence="3">Apea-like HEPN domain-containing protein</fullName>
    </recommendedName>
</protein>
<accession>A0AAX4HTV5</accession>
<dbReference type="Proteomes" id="UP001324634">
    <property type="component" value="Chromosome"/>
</dbReference>
<sequence length="188" mass="21922">MLNPEIVRFTQSWLTKAEAYSEENVSGCYDKFFTLFVVYNRLYAEATFHLSRLGQIDIESREAFPDTNAGLKYIITFLTPEYIQQRLDAETAAAIETIKSLIESERFHIVLDMRDGSVRRDKDMELLKWLSSENIKHKANGLALLLYSVRCNMFHGNKSYEPVQVELLRPVIIILKFFIRITQDKLMT</sequence>
<proteinExistence type="predicted"/>
<reference evidence="1 2" key="1">
    <citation type="submission" date="2023-11" db="EMBL/GenBank/DDBJ databases">
        <title>Peredibacter starrii A3.12.</title>
        <authorList>
            <person name="Mitchell R.J."/>
        </authorList>
    </citation>
    <scope>NUCLEOTIDE SEQUENCE [LARGE SCALE GENOMIC DNA]</scope>
    <source>
        <strain evidence="1 2">A3.12</strain>
    </source>
</reference>
<evidence type="ECO:0000313" key="1">
    <source>
        <dbReference type="EMBL" id="WPU66656.1"/>
    </source>
</evidence>
<dbReference type="KEGG" id="psti:SOO65_07850"/>
<name>A0AAX4HTV5_9BACT</name>
<evidence type="ECO:0000313" key="2">
    <source>
        <dbReference type="Proteomes" id="UP001324634"/>
    </source>
</evidence>
<dbReference type="AlphaFoldDB" id="A0AAX4HTV5"/>
<dbReference type="EMBL" id="CP139487">
    <property type="protein sequence ID" value="WPU66656.1"/>
    <property type="molecule type" value="Genomic_DNA"/>
</dbReference>
<gene>
    <name evidence="1" type="ORF">SOO65_07850</name>
</gene>
<organism evidence="1 2">
    <name type="scientific">Peredibacter starrii</name>
    <dbReference type="NCBI Taxonomy" id="28202"/>
    <lineage>
        <taxon>Bacteria</taxon>
        <taxon>Pseudomonadati</taxon>
        <taxon>Bdellovibrionota</taxon>
        <taxon>Bacteriovoracia</taxon>
        <taxon>Bacteriovoracales</taxon>
        <taxon>Bacteriovoracaceae</taxon>
        <taxon>Peredibacter</taxon>
    </lineage>
</organism>
<keyword evidence="2" id="KW-1185">Reference proteome</keyword>